<organism evidence="11">
    <name type="scientific">marine metagenome</name>
    <dbReference type="NCBI Taxonomy" id="408172"/>
    <lineage>
        <taxon>unclassified sequences</taxon>
        <taxon>metagenomes</taxon>
        <taxon>ecological metagenomes</taxon>
    </lineage>
</organism>
<evidence type="ECO:0000256" key="6">
    <source>
        <dbReference type="ARBA" id="ARBA00022932"/>
    </source>
</evidence>
<keyword evidence="3" id="KW-0808">Transferase</keyword>
<dbReference type="InterPro" id="IPR008921">
    <property type="entry name" value="DNA_pol3_clamp-load_cplx_C"/>
</dbReference>
<evidence type="ECO:0000256" key="7">
    <source>
        <dbReference type="ARBA" id="ARBA00034754"/>
    </source>
</evidence>
<protein>
    <recommendedName>
        <fullName evidence="2">DNA polymerase III subunit delta</fullName>
        <ecNumber evidence="1">2.7.7.7</ecNumber>
    </recommendedName>
</protein>
<dbReference type="Gene3D" id="3.40.50.300">
    <property type="entry name" value="P-loop containing nucleotide triphosphate hydrolases"/>
    <property type="match status" value="1"/>
</dbReference>
<evidence type="ECO:0000256" key="5">
    <source>
        <dbReference type="ARBA" id="ARBA00022705"/>
    </source>
</evidence>
<evidence type="ECO:0000259" key="10">
    <source>
        <dbReference type="Pfam" id="PF21694"/>
    </source>
</evidence>
<dbReference type="InterPro" id="IPR048466">
    <property type="entry name" value="DNA_pol3_delta-like_C"/>
</dbReference>
<evidence type="ECO:0000313" key="11">
    <source>
        <dbReference type="EMBL" id="SVA02759.1"/>
    </source>
</evidence>
<evidence type="ECO:0000256" key="8">
    <source>
        <dbReference type="ARBA" id="ARBA00049244"/>
    </source>
</evidence>
<dbReference type="Pfam" id="PF06144">
    <property type="entry name" value="DNA_pol3_delta"/>
    <property type="match status" value="1"/>
</dbReference>
<evidence type="ECO:0000256" key="2">
    <source>
        <dbReference type="ARBA" id="ARBA00017703"/>
    </source>
</evidence>
<dbReference type="Pfam" id="PF21694">
    <property type="entry name" value="DNA_pol3_delta_C"/>
    <property type="match status" value="1"/>
</dbReference>
<dbReference type="Gene3D" id="1.20.272.10">
    <property type="match status" value="1"/>
</dbReference>
<dbReference type="Gene3D" id="1.10.8.60">
    <property type="match status" value="1"/>
</dbReference>
<dbReference type="NCBIfam" id="TIGR01128">
    <property type="entry name" value="holA"/>
    <property type="match status" value="1"/>
</dbReference>
<evidence type="ECO:0000259" key="9">
    <source>
        <dbReference type="Pfam" id="PF06144"/>
    </source>
</evidence>
<dbReference type="PANTHER" id="PTHR34388:SF1">
    <property type="entry name" value="DNA POLYMERASE III SUBUNIT DELTA"/>
    <property type="match status" value="1"/>
</dbReference>
<dbReference type="SUPFAM" id="SSF52540">
    <property type="entry name" value="P-loop containing nucleoside triphosphate hydrolases"/>
    <property type="match status" value="1"/>
</dbReference>
<comment type="catalytic activity">
    <reaction evidence="8">
        <text>DNA(n) + a 2'-deoxyribonucleoside 5'-triphosphate = DNA(n+1) + diphosphate</text>
        <dbReference type="Rhea" id="RHEA:22508"/>
        <dbReference type="Rhea" id="RHEA-COMP:17339"/>
        <dbReference type="Rhea" id="RHEA-COMP:17340"/>
        <dbReference type="ChEBI" id="CHEBI:33019"/>
        <dbReference type="ChEBI" id="CHEBI:61560"/>
        <dbReference type="ChEBI" id="CHEBI:173112"/>
        <dbReference type="EC" id="2.7.7.7"/>
    </reaction>
</comment>
<proteinExistence type="inferred from homology"/>
<dbReference type="SUPFAM" id="SSF48019">
    <property type="entry name" value="post-AAA+ oligomerization domain-like"/>
    <property type="match status" value="1"/>
</dbReference>
<dbReference type="PANTHER" id="PTHR34388">
    <property type="entry name" value="DNA POLYMERASE III SUBUNIT DELTA"/>
    <property type="match status" value="1"/>
</dbReference>
<name>A0A381SH10_9ZZZZ</name>
<dbReference type="InterPro" id="IPR010372">
    <property type="entry name" value="DNA_pol3_delta_N"/>
</dbReference>
<dbReference type="GO" id="GO:0003677">
    <property type="term" value="F:DNA binding"/>
    <property type="evidence" value="ECO:0007669"/>
    <property type="project" value="InterPro"/>
</dbReference>
<evidence type="ECO:0000256" key="1">
    <source>
        <dbReference type="ARBA" id="ARBA00012417"/>
    </source>
</evidence>
<dbReference type="AlphaFoldDB" id="A0A381SH10"/>
<dbReference type="GO" id="GO:0009360">
    <property type="term" value="C:DNA polymerase III complex"/>
    <property type="evidence" value="ECO:0007669"/>
    <property type="project" value="InterPro"/>
</dbReference>
<dbReference type="EC" id="2.7.7.7" evidence="1"/>
<accession>A0A381SH10</accession>
<reference evidence="11" key="1">
    <citation type="submission" date="2018-05" db="EMBL/GenBank/DDBJ databases">
        <authorList>
            <person name="Lanie J.A."/>
            <person name="Ng W.-L."/>
            <person name="Kazmierczak K.M."/>
            <person name="Andrzejewski T.M."/>
            <person name="Davidsen T.M."/>
            <person name="Wayne K.J."/>
            <person name="Tettelin H."/>
            <person name="Glass J.I."/>
            <person name="Rusch D."/>
            <person name="Podicherti R."/>
            <person name="Tsui H.-C.T."/>
            <person name="Winkler M.E."/>
        </authorList>
    </citation>
    <scope>NUCLEOTIDE SEQUENCE</scope>
</reference>
<dbReference type="EMBL" id="UINC01003037">
    <property type="protein sequence ID" value="SVA02759.1"/>
    <property type="molecule type" value="Genomic_DNA"/>
</dbReference>
<gene>
    <name evidence="11" type="ORF">METZ01_LOCUS55613</name>
</gene>
<sequence length="320" mass="36988">MEVEKGQIQPVYLFQGDDQYLQKFVVEKIESALFPEGMSEKIILEPNEMSGSKIVEKLYAADLFSSKKIFVLRNPQNIQSSYRKNIFRYCEKPIRSNCLVIILEDFDQRKAIVKELIKRIDPIDVRSPFENKMGGWVRYFFKEKGIAADSNVVEEILKIAGDSLYHLANEIDKIAIYLQDGEELTLDHVYRFSGWKRDYKRWEFLLAVGDRNLQKAIKTGQSLISQNETFLSLMYSLTSLFQEILFIKISKGTFSQSAGYIPLSPVIKKKLPQLARQFSREKVEKALALLGKIDERIKTTKVSDESELIQFLFNVIPKDG</sequence>
<evidence type="ECO:0000256" key="3">
    <source>
        <dbReference type="ARBA" id="ARBA00022679"/>
    </source>
</evidence>
<keyword evidence="5" id="KW-0235">DNA replication</keyword>
<dbReference type="InterPro" id="IPR005790">
    <property type="entry name" value="DNA_polIII_delta"/>
</dbReference>
<dbReference type="GO" id="GO:0003887">
    <property type="term" value="F:DNA-directed DNA polymerase activity"/>
    <property type="evidence" value="ECO:0007669"/>
    <property type="project" value="UniProtKB-KW"/>
</dbReference>
<feature type="domain" description="DNA polymerase III delta N-terminal" evidence="9">
    <location>
        <begin position="12"/>
        <end position="118"/>
    </location>
</feature>
<comment type="similarity">
    <text evidence="7">Belongs to the DNA polymerase HolA subunit family.</text>
</comment>
<feature type="domain" description="DNA polymerase III delta subunit-like C-terminal" evidence="10">
    <location>
        <begin position="205"/>
        <end position="313"/>
    </location>
</feature>
<keyword evidence="6" id="KW-0239">DNA-directed DNA polymerase</keyword>
<dbReference type="GO" id="GO:0006261">
    <property type="term" value="P:DNA-templated DNA replication"/>
    <property type="evidence" value="ECO:0007669"/>
    <property type="project" value="TreeGrafter"/>
</dbReference>
<dbReference type="InterPro" id="IPR027417">
    <property type="entry name" value="P-loop_NTPase"/>
</dbReference>
<keyword evidence="4" id="KW-0548">Nucleotidyltransferase</keyword>
<evidence type="ECO:0000256" key="4">
    <source>
        <dbReference type="ARBA" id="ARBA00022695"/>
    </source>
</evidence>